<feature type="signal peptide" evidence="2">
    <location>
        <begin position="1"/>
        <end position="19"/>
    </location>
</feature>
<name>A0ABV7XCQ3_9SPHN</name>
<dbReference type="Proteomes" id="UP001595615">
    <property type="component" value="Unassembled WGS sequence"/>
</dbReference>
<evidence type="ECO:0000313" key="5">
    <source>
        <dbReference type="Proteomes" id="UP001595615"/>
    </source>
</evidence>
<feature type="compositionally biased region" description="Gly residues" evidence="1">
    <location>
        <begin position="499"/>
        <end position="520"/>
    </location>
</feature>
<dbReference type="EMBL" id="JBHRXV010000011">
    <property type="protein sequence ID" value="MFC3713941.1"/>
    <property type="molecule type" value="Genomic_DNA"/>
</dbReference>
<feature type="region of interest" description="Disordered" evidence="1">
    <location>
        <begin position="318"/>
        <end position="369"/>
    </location>
</feature>
<comment type="caution">
    <text evidence="4">The sequence shown here is derived from an EMBL/GenBank/DDBJ whole genome shotgun (WGS) entry which is preliminary data.</text>
</comment>
<protein>
    <recommendedName>
        <fullName evidence="3">DUF7933 domain-containing protein</fullName>
    </recommendedName>
</protein>
<evidence type="ECO:0000256" key="2">
    <source>
        <dbReference type="SAM" id="SignalP"/>
    </source>
</evidence>
<feature type="chain" id="PRO_5045180319" description="DUF7933 domain-containing protein" evidence="2">
    <location>
        <begin position="20"/>
        <end position="894"/>
    </location>
</feature>
<organism evidence="4 5">
    <name type="scientific">Sphingoaurantiacus capsulatus</name>
    <dbReference type="NCBI Taxonomy" id="1771310"/>
    <lineage>
        <taxon>Bacteria</taxon>
        <taxon>Pseudomonadati</taxon>
        <taxon>Pseudomonadota</taxon>
        <taxon>Alphaproteobacteria</taxon>
        <taxon>Sphingomonadales</taxon>
        <taxon>Sphingosinicellaceae</taxon>
        <taxon>Sphingoaurantiacus</taxon>
    </lineage>
</organism>
<evidence type="ECO:0000313" key="4">
    <source>
        <dbReference type="EMBL" id="MFC3713941.1"/>
    </source>
</evidence>
<feature type="compositionally biased region" description="Gly residues" evidence="1">
    <location>
        <begin position="318"/>
        <end position="335"/>
    </location>
</feature>
<feature type="compositionally biased region" description="Gly residues" evidence="1">
    <location>
        <begin position="350"/>
        <end position="369"/>
    </location>
</feature>
<keyword evidence="2" id="KW-0732">Signal</keyword>
<accession>A0ABV7XCQ3</accession>
<feature type="compositionally biased region" description="Low complexity" evidence="1">
    <location>
        <begin position="336"/>
        <end position="349"/>
    </location>
</feature>
<dbReference type="InterPro" id="IPR057693">
    <property type="entry name" value="DUF7933"/>
</dbReference>
<evidence type="ECO:0000259" key="3">
    <source>
        <dbReference type="Pfam" id="PF25564"/>
    </source>
</evidence>
<proteinExistence type="predicted"/>
<dbReference type="RefSeq" id="WP_380862914.1">
    <property type="nucleotide sequence ID" value="NZ_JBHRXV010000011.1"/>
</dbReference>
<evidence type="ECO:0000256" key="1">
    <source>
        <dbReference type="SAM" id="MobiDB-lite"/>
    </source>
</evidence>
<dbReference type="Pfam" id="PF25564">
    <property type="entry name" value="DUF7933"/>
    <property type="match status" value="1"/>
</dbReference>
<sequence length="894" mass="87186">MKLRLALLATVAFSAPAIANVCAAPTSRVNNTTASGILNSYYPVVPSGANGWSTVPDITVGPALNCAECNPRNIVAGDMVLVIQPQAAVITQTNGSGYGQGGSHTTGRGLDTRGSIARFGFYRVTASSATAAAGGSITLRNGEFQPVDFNIGPGVTQDRLKSGQVILLDQVANMRLTGTVTAPPFQNGPAFVSPGSSTSGQLQPVGGIVVLDVAGTLDFNGQTIDVNGKGFRGGGGRQFTGFSNTGNSWDVANSNYVRYSPGSGTNVNNRTPGDGTSVAYAHGFKGEGIAGTPRFVNTAGVVSDNGALANTGTPDGYNGGALGRGAPGNAGGGGTDNAPTPASTGNSQNTGGGGGAGYSQGGSGGNFNGSGNPGIGGFGITPAVVSALNTAGGNNNGATNHVDGTQQMASFGGGGGAGSANDAVGNAAWAASGAAGGGIVIIRANAITGTGTVTANGANATTGPTGDAAGGGGGGGWIIMASNDQSQVTAPSLSLQARGGNGGSTTGVGNNSGPGGGGGGGATAVSANLAGAASSSVSGGAAGTAAGTSTGATAGTAGNSASFGALYHVGVGISSQPGASSRSVSSGAECVPYIKKSYSPYMAASGTTRTFTFSVSNPNGGTYPKPFGFIGGASMASDPSNNISLVDTYPAGVVNAAVPNLANNGSSNCGTNIAAVADPGTNQFTVRGLTVPGGSTCTFTMDVVATGSGILTNTIAQDAAYMRIDPNVGSQSVQSQNATPAVASLTFPAGLAAQKTSVVFSDPVNDTTNPKRIPGAAVDYTITITNNAGATVDNNTVILSDALPAEADFFAGNYAGGNTFEFTANSSGLTCSASCISYSTMASPSVSNDAHWTHVPAGVGPTFADPAIRHIRFKTLGSMVDGSSITLKYRTLVK</sequence>
<reference evidence="5" key="1">
    <citation type="journal article" date="2019" name="Int. J. Syst. Evol. Microbiol.">
        <title>The Global Catalogue of Microorganisms (GCM) 10K type strain sequencing project: providing services to taxonomists for standard genome sequencing and annotation.</title>
        <authorList>
            <consortium name="The Broad Institute Genomics Platform"/>
            <consortium name="The Broad Institute Genome Sequencing Center for Infectious Disease"/>
            <person name="Wu L."/>
            <person name="Ma J."/>
        </authorList>
    </citation>
    <scope>NUCLEOTIDE SEQUENCE [LARGE SCALE GENOMIC DNA]</scope>
    <source>
        <strain evidence="5">KCTC 42644</strain>
    </source>
</reference>
<feature type="domain" description="DUF7933" evidence="3">
    <location>
        <begin position="592"/>
        <end position="716"/>
    </location>
</feature>
<gene>
    <name evidence="4" type="ORF">ACFOMD_15310</name>
</gene>
<feature type="region of interest" description="Disordered" evidence="1">
    <location>
        <begin position="488"/>
        <end position="520"/>
    </location>
</feature>
<keyword evidence="5" id="KW-1185">Reference proteome</keyword>